<reference evidence="1 2" key="1">
    <citation type="submission" date="2020-01" db="EMBL/GenBank/DDBJ databases">
        <authorList>
            <consortium name="DOE Joint Genome Institute"/>
            <person name="Haridas S."/>
            <person name="Albert R."/>
            <person name="Binder M."/>
            <person name="Bloem J."/>
            <person name="Labutti K."/>
            <person name="Salamov A."/>
            <person name="Andreopoulos B."/>
            <person name="Baker S.E."/>
            <person name="Barry K."/>
            <person name="Bills G."/>
            <person name="Bluhm B.H."/>
            <person name="Cannon C."/>
            <person name="Castanera R."/>
            <person name="Culley D.E."/>
            <person name="Daum C."/>
            <person name="Ezra D."/>
            <person name="Gonzalez J.B."/>
            <person name="Henrissat B."/>
            <person name="Kuo A."/>
            <person name="Liang C."/>
            <person name="Lipzen A."/>
            <person name="Lutzoni F."/>
            <person name="Magnuson J."/>
            <person name="Mondo S."/>
            <person name="Nolan M."/>
            <person name="Ohm R."/>
            <person name="Pangilinan J."/>
            <person name="Park H.-J.H."/>
            <person name="Ramirez L."/>
            <person name="Alfaro M."/>
            <person name="Sun H."/>
            <person name="Tritt A."/>
            <person name="Yoshinaga Y."/>
            <person name="Zwiers L.-H.L."/>
            <person name="Turgeon B.G."/>
            <person name="Goodwin S.B."/>
            <person name="Spatafora J.W."/>
            <person name="Crous P.W."/>
            <person name="Grigoriev I.V."/>
        </authorList>
    </citation>
    <scope>NUCLEOTIDE SEQUENCE [LARGE SCALE GENOMIC DNA]</scope>
    <source>
        <strain evidence="1 2">CBS 611.86</strain>
    </source>
</reference>
<evidence type="ECO:0000313" key="2">
    <source>
        <dbReference type="Proteomes" id="UP000481861"/>
    </source>
</evidence>
<protein>
    <submittedName>
        <fullName evidence="1">Uncharacterized protein</fullName>
    </submittedName>
</protein>
<gene>
    <name evidence="1" type="ORF">BDV95DRAFT_562951</name>
</gene>
<proteinExistence type="predicted"/>
<name>A0A7C8ILY7_9PLEO</name>
<organism evidence="1 2">
    <name type="scientific">Massariosphaeria phaeospora</name>
    <dbReference type="NCBI Taxonomy" id="100035"/>
    <lineage>
        <taxon>Eukaryota</taxon>
        <taxon>Fungi</taxon>
        <taxon>Dikarya</taxon>
        <taxon>Ascomycota</taxon>
        <taxon>Pezizomycotina</taxon>
        <taxon>Dothideomycetes</taxon>
        <taxon>Pleosporomycetidae</taxon>
        <taxon>Pleosporales</taxon>
        <taxon>Pleosporales incertae sedis</taxon>
        <taxon>Massariosphaeria</taxon>
    </lineage>
</organism>
<comment type="caution">
    <text evidence="1">The sequence shown here is derived from an EMBL/GenBank/DDBJ whole genome shotgun (WGS) entry which is preliminary data.</text>
</comment>
<dbReference type="Proteomes" id="UP000481861">
    <property type="component" value="Unassembled WGS sequence"/>
</dbReference>
<dbReference type="EMBL" id="JAADJZ010000004">
    <property type="protein sequence ID" value="KAF2875907.1"/>
    <property type="molecule type" value="Genomic_DNA"/>
</dbReference>
<sequence>MVIVLLLTVRFWWGDSLDGVTRSMVDHVICKRSKILRVTAIVLETDWRRADGLYGSSRRRSVNKSYGLMRDCRVSNIDGSRKYMEPCRPLNESRVRTPIHCGRRRMTNLFEIVRGH</sequence>
<accession>A0A7C8ILY7</accession>
<keyword evidence="2" id="KW-1185">Reference proteome</keyword>
<dbReference type="AlphaFoldDB" id="A0A7C8ILY7"/>
<evidence type="ECO:0000313" key="1">
    <source>
        <dbReference type="EMBL" id="KAF2875907.1"/>
    </source>
</evidence>